<reference evidence="2" key="1">
    <citation type="submission" date="2017-04" db="EMBL/GenBank/DDBJ databases">
        <authorList>
            <person name="Varghese N."/>
            <person name="Submissions S."/>
        </authorList>
    </citation>
    <scope>NUCLEOTIDE SEQUENCE [LARGE SCALE GENOMIC DNA]</scope>
    <source>
        <strain evidence="2">DSM 16537</strain>
    </source>
</reference>
<dbReference type="EMBL" id="LT838813">
    <property type="protein sequence ID" value="SMD42703.1"/>
    <property type="molecule type" value="Genomic_DNA"/>
</dbReference>
<sequence length="44" mass="5228">MQVLNLQGMLNKKSKKSRVQGIFSEKTQKKGDVWYISLDFFENY</sequence>
<accession>A0A1W2H1C0</accession>
<gene>
    <name evidence="1" type="ORF">SAMN00777080_1265</name>
</gene>
<dbReference type="Proteomes" id="UP000192333">
    <property type="component" value="Chromosome I"/>
</dbReference>
<evidence type="ECO:0000313" key="2">
    <source>
        <dbReference type="Proteomes" id="UP000192333"/>
    </source>
</evidence>
<dbReference type="AlphaFoldDB" id="A0A1W2H1C0"/>
<proteinExistence type="predicted"/>
<evidence type="ECO:0000313" key="1">
    <source>
        <dbReference type="EMBL" id="SMD42703.1"/>
    </source>
</evidence>
<protein>
    <submittedName>
        <fullName evidence="1">Uncharacterized protein</fullName>
    </submittedName>
</protein>
<name>A0A1W2H1C0_9BACT</name>
<organism evidence="1 2">
    <name type="scientific">Aquiflexum balticum DSM 16537</name>
    <dbReference type="NCBI Taxonomy" id="758820"/>
    <lineage>
        <taxon>Bacteria</taxon>
        <taxon>Pseudomonadati</taxon>
        <taxon>Bacteroidota</taxon>
        <taxon>Cytophagia</taxon>
        <taxon>Cytophagales</taxon>
        <taxon>Cyclobacteriaceae</taxon>
        <taxon>Aquiflexum</taxon>
    </lineage>
</organism>
<keyword evidence="2" id="KW-1185">Reference proteome</keyword>